<keyword evidence="1" id="KW-0732">Signal</keyword>
<feature type="chain" id="PRO_5020819882" description="LTXXQ motif family protein" evidence="1">
    <location>
        <begin position="20"/>
        <end position="147"/>
    </location>
</feature>
<dbReference type="OrthoDB" id="675330at2"/>
<gene>
    <name evidence="2" type="ORF">DCC35_14490</name>
</gene>
<evidence type="ECO:0008006" key="4">
    <source>
        <dbReference type="Google" id="ProtNLM"/>
    </source>
</evidence>
<dbReference type="GO" id="GO:0042597">
    <property type="term" value="C:periplasmic space"/>
    <property type="evidence" value="ECO:0007669"/>
    <property type="project" value="InterPro"/>
</dbReference>
<dbReference type="Gene3D" id="1.20.120.1490">
    <property type="match status" value="1"/>
</dbReference>
<dbReference type="AlphaFoldDB" id="A0A4D7JMI4"/>
<dbReference type="RefSeq" id="WP_137091465.1">
    <property type="nucleotide sequence ID" value="NZ_CP028923.1"/>
</dbReference>
<evidence type="ECO:0000256" key="1">
    <source>
        <dbReference type="SAM" id="SignalP"/>
    </source>
</evidence>
<name>A0A4D7JMI4_9BACT</name>
<feature type="signal peptide" evidence="1">
    <location>
        <begin position="1"/>
        <end position="19"/>
    </location>
</feature>
<accession>A0A4D7JMI4</accession>
<evidence type="ECO:0000313" key="3">
    <source>
        <dbReference type="Proteomes" id="UP000298616"/>
    </source>
</evidence>
<proteinExistence type="predicted"/>
<keyword evidence="3" id="KW-1185">Reference proteome</keyword>
<dbReference type="Proteomes" id="UP000298616">
    <property type="component" value="Chromosome"/>
</dbReference>
<evidence type="ECO:0000313" key="2">
    <source>
        <dbReference type="EMBL" id="QCK15867.1"/>
    </source>
</evidence>
<sequence>MKRSIIFFGLLMLVFVASAQSGPAKERIESARIAYITKKVELTPDQAQQFWPIYNEFLAKRAEMRNELREMRGSKRLKEMSEKEQTAILNKSLEIKEREAKLEKDYSKKLLKIISPAQLISLQQAEREFKELLLERIGDRANKRRRN</sequence>
<organism evidence="2 3">
    <name type="scientific">Mangrovivirga cuniculi</name>
    <dbReference type="NCBI Taxonomy" id="2715131"/>
    <lineage>
        <taxon>Bacteria</taxon>
        <taxon>Pseudomonadati</taxon>
        <taxon>Bacteroidota</taxon>
        <taxon>Cytophagia</taxon>
        <taxon>Cytophagales</taxon>
        <taxon>Mangrovivirgaceae</taxon>
        <taxon>Mangrovivirga</taxon>
    </lineage>
</organism>
<dbReference type="EMBL" id="CP028923">
    <property type="protein sequence ID" value="QCK15867.1"/>
    <property type="molecule type" value="Genomic_DNA"/>
</dbReference>
<dbReference type="KEGG" id="fpf:DCC35_14490"/>
<protein>
    <recommendedName>
        <fullName evidence="4">LTXXQ motif family protein</fullName>
    </recommendedName>
</protein>
<reference evidence="2 3" key="1">
    <citation type="submission" date="2018-04" db="EMBL/GenBank/DDBJ databases">
        <title>Complete genome uncultured novel isolate.</title>
        <authorList>
            <person name="Merlino G."/>
        </authorList>
    </citation>
    <scope>NUCLEOTIDE SEQUENCE [LARGE SCALE GENOMIC DNA]</scope>
    <source>
        <strain evidence="3">R1DC9</strain>
    </source>
</reference>